<feature type="transmembrane region" description="Helical" evidence="4">
    <location>
        <begin position="98"/>
        <end position="119"/>
    </location>
</feature>
<name>A0A5B7AGT1_DAVIN</name>
<evidence type="ECO:0000313" key="5">
    <source>
        <dbReference type="EMBL" id="MPA55514.1"/>
    </source>
</evidence>
<keyword evidence="3 4" id="KW-0472">Membrane</keyword>
<evidence type="ECO:0000256" key="2">
    <source>
        <dbReference type="ARBA" id="ARBA00022989"/>
    </source>
</evidence>
<gene>
    <name evidence="5" type="ORF">Din_024955</name>
</gene>
<dbReference type="GO" id="GO:0016020">
    <property type="term" value="C:membrane"/>
    <property type="evidence" value="ECO:0007669"/>
    <property type="project" value="InterPro"/>
</dbReference>
<feature type="transmembrane region" description="Helical" evidence="4">
    <location>
        <begin position="66"/>
        <end position="86"/>
    </location>
</feature>
<evidence type="ECO:0000256" key="4">
    <source>
        <dbReference type="SAM" id="Phobius"/>
    </source>
</evidence>
<evidence type="ECO:0000256" key="1">
    <source>
        <dbReference type="ARBA" id="ARBA00022692"/>
    </source>
</evidence>
<keyword evidence="1 4" id="KW-0812">Transmembrane</keyword>
<accession>A0A5B7AGT1</accession>
<dbReference type="GO" id="GO:0022857">
    <property type="term" value="F:transmembrane transporter activity"/>
    <property type="evidence" value="ECO:0007669"/>
    <property type="project" value="InterPro"/>
</dbReference>
<organism evidence="5">
    <name type="scientific">Davidia involucrata</name>
    <name type="common">Dove tree</name>
    <dbReference type="NCBI Taxonomy" id="16924"/>
    <lineage>
        <taxon>Eukaryota</taxon>
        <taxon>Viridiplantae</taxon>
        <taxon>Streptophyta</taxon>
        <taxon>Embryophyta</taxon>
        <taxon>Tracheophyta</taxon>
        <taxon>Spermatophyta</taxon>
        <taxon>Magnoliopsida</taxon>
        <taxon>eudicotyledons</taxon>
        <taxon>Gunneridae</taxon>
        <taxon>Pentapetalae</taxon>
        <taxon>asterids</taxon>
        <taxon>Cornales</taxon>
        <taxon>Nyssaceae</taxon>
        <taxon>Davidia</taxon>
    </lineage>
</organism>
<evidence type="ECO:0000256" key="3">
    <source>
        <dbReference type="ARBA" id="ARBA00023136"/>
    </source>
</evidence>
<dbReference type="AlphaFoldDB" id="A0A5B7AGT1"/>
<evidence type="ECO:0008006" key="6">
    <source>
        <dbReference type="Google" id="ProtNLM"/>
    </source>
</evidence>
<protein>
    <recommendedName>
        <fullName evidence="6">WAT1-related protein</fullName>
    </recommendedName>
</protein>
<feature type="transmembrane region" description="Helical" evidence="4">
    <location>
        <begin position="20"/>
        <end position="40"/>
    </location>
</feature>
<sequence>MAHVATSDFWLKIRGVTSSSKAKIIGTIVSISGAFIVTLYKGPPIIKKRSPPNSPHQPLGSTQSNWVIGGLFLAADNLLLPIWYIVQAHVVRDYPAELIIVFLYNLCTTAICATVCLIAEKDFSAWKVRPDISLVAILYSVRNSNFALSDLWQQYWNNQDISFA</sequence>
<keyword evidence="2 4" id="KW-1133">Transmembrane helix</keyword>
<proteinExistence type="predicted"/>
<dbReference type="EMBL" id="GHES01024955">
    <property type="protein sequence ID" value="MPA55514.1"/>
    <property type="molecule type" value="Transcribed_RNA"/>
</dbReference>
<reference evidence="5" key="1">
    <citation type="submission" date="2019-08" db="EMBL/GenBank/DDBJ databases">
        <title>Reference gene set and small RNA set construction with multiple tissues from Davidia involucrata Baill.</title>
        <authorList>
            <person name="Yang H."/>
            <person name="Zhou C."/>
            <person name="Li G."/>
            <person name="Wang J."/>
            <person name="Gao P."/>
            <person name="Wang M."/>
            <person name="Wang R."/>
            <person name="Zhao Y."/>
        </authorList>
    </citation>
    <scope>NUCLEOTIDE SEQUENCE</scope>
    <source>
        <tissue evidence="5">Mixed with DoveR01_LX</tissue>
    </source>
</reference>
<dbReference type="PANTHER" id="PTHR31218">
    <property type="entry name" value="WAT1-RELATED PROTEIN"/>
    <property type="match status" value="1"/>
</dbReference>
<dbReference type="InterPro" id="IPR030184">
    <property type="entry name" value="WAT1-related"/>
</dbReference>